<dbReference type="PANTHER" id="PTHR47481">
    <property type="match status" value="1"/>
</dbReference>
<name>A0A833XR48_JUGRE</name>
<sequence>MATHTSPSLSQPNPSIISSFSHAVTIKLTTYNFLLWKVQISAYLREQDLYCYVDGTLPYPPQFLPVVFDSPPKTNLDFLSWTRTNQLVLSVLFSSLSESVIGHVLSAITARELWLSLASMFASHSQAKEFRITNLSHSDQSIFDYFGKVKSLADILVATGNPFLDKEFVTYLLTGLGSANESFATSVTTRFESLSSHELYQLLLIHESRITHSSKNIFEPSVNYSASGGRDQCVRTFSRGGRQGRSRG</sequence>
<dbReference type="EMBL" id="LIHL02000005">
    <property type="protein sequence ID" value="KAF5469837.1"/>
    <property type="molecule type" value="Genomic_DNA"/>
</dbReference>
<dbReference type="PANTHER" id="PTHR47481:SF10">
    <property type="entry name" value="COPIA-LIKE POLYPROTEIN_RETROTRANSPOSON"/>
    <property type="match status" value="1"/>
</dbReference>
<dbReference type="Gramene" id="Jr05_01360_p1">
    <property type="protein sequence ID" value="cds.Jr05_01360_p1"/>
    <property type="gene ID" value="Jr05_01360"/>
</dbReference>
<reference evidence="1" key="1">
    <citation type="submission" date="2015-10" db="EMBL/GenBank/DDBJ databases">
        <authorList>
            <person name="Martinez-Garcia P.J."/>
            <person name="Crepeau M.W."/>
            <person name="Puiu D."/>
            <person name="Gonzalez-Ibeas D."/>
            <person name="Whalen J."/>
            <person name="Stevens K."/>
            <person name="Paul R."/>
            <person name="Butterfield T."/>
            <person name="Britton M."/>
            <person name="Reagan R."/>
            <person name="Chakraborty S."/>
            <person name="Walawage S.L."/>
            <person name="Vasquez-Gross H.A."/>
            <person name="Cardeno C."/>
            <person name="Famula R."/>
            <person name="Pratt K."/>
            <person name="Kuruganti S."/>
            <person name="Aradhya M.K."/>
            <person name="Leslie C.A."/>
            <person name="Dandekar A.M."/>
            <person name="Salzberg S.L."/>
            <person name="Wegrzyn J.L."/>
            <person name="Langley C.H."/>
            <person name="Neale D.B."/>
        </authorList>
    </citation>
    <scope>NUCLEOTIDE SEQUENCE</scope>
    <source>
        <tissue evidence="1">Leaves</tissue>
    </source>
</reference>
<gene>
    <name evidence="1" type="ORF">F2P56_010396</name>
</gene>
<comment type="caution">
    <text evidence="1">The sequence shown here is derived from an EMBL/GenBank/DDBJ whole genome shotgun (WGS) entry which is preliminary data.</text>
</comment>
<protein>
    <submittedName>
        <fullName evidence="1">Uncharacterized protein</fullName>
    </submittedName>
</protein>
<reference evidence="1" key="2">
    <citation type="submission" date="2020-03" db="EMBL/GenBank/DDBJ databases">
        <title>Walnut 2.0.</title>
        <authorList>
            <person name="Marrano A."/>
            <person name="Britton M."/>
            <person name="Zimin A.V."/>
            <person name="Zaini P.A."/>
            <person name="Workman R."/>
            <person name="Puiu D."/>
            <person name="Bianco L."/>
            <person name="Allen B.J."/>
            <person name="Troggio M."/>
            <person name="Leslie C.A."/>
            <person name="Timp W."/>
            <person name="Dendekar A."/>
            <person name="Salzberg S.L."/>
            <person name="Neale D.B."/>
        </authorList>
    </citation>
    <scope>NUCLEOTIDE SEQUENCE</scope>
    <source>
        <tissue evidence="1">Leaves</tissue>
    </source>
</reference>
<dbReference type="AlphaFoldDB" id="A0A833XR48"/>
<evidence type="ECO:0000313" key="1">
    <source>
        <dbReference type="EMBL" id="KAF5469837.1"/>
    </source>
</evidence>
<organism evidence="1 2">
    <name type="scientific">Juglans regia</name>
    <name type="common">English walnut</name>
    <dbReference type="NCBI Taxonomy" id="51240"/>
    <lineage>
        <taxon>Eukaryota</taxon>
        <taxon>Viridiplantae</taxon>
        <taxon>Streptophyta</taxon>
        <taxon>Embryophyta</taxon>
        <taxon>Tracheophyta</taxon>
        <taxon>Spermatophyta</taxon>
        <taxon>Magnoliopsida</taxon>
        <taxon>eudicotyledons</taxon>
        <taxon>Gunneridae</taxon>
        <taxon>Pentapetalae</taxon>
        <taxon>rosids</taxon>
        <taxon>fabids</taxon>
        <taxon>Fagales</taxon>
        <taxon>Juglandaceae</taxon>
        <taxon>Juglans</taxon>
    </lineage>
</organism>
<dbReference type="Proteomes" id="UP000619265">
    <property type="component" value="Unassembled WGS sequence"/>
</dbReference>
<dbReference type="Pfam" id="PF14223">
    <property type="entry name" value="Retrotran_gag_2"/>
    <property type="match status" value="1"/>
</dbReference>
<evidence type="ECO:0000313" key="2">
    <source>
        <dbReference type="Proteomes" id="UP000619265"/>
    </source>
</evidence>
<proteinExistence type="predicted"/>
<accession>A0A833XR48</accession>